<sequence>MAPKKLFSHKPLSYEVDQIRLIQILSRSRDPVQCSLQHYDLAACLPYKALSYTWGSPQGTTSILINGARFLVRWNLWDFLMTLQPDESEFIWIDQICVDQENTEERNHQVEFMGNIYHEASEVIIWLGCAQRGSAEAMDFILGVKARNIERFNNFSWADKVDFGSPFLSLSLSTLGQAFDLSSAPVVALRVLFRKPYWSRVWIIQEIMLARRIRLKYGNRVITWEHLQEFKVWCKANGNLRLGTCFESPSSLIPPRVKTLINNKFEWGLGDTWKAPNHDLRHVLSIYNKSECEDIRDKVYGLQGLVLFGARVPVDYDRDVIDLINDVLSVLVKDKFQEYNSKTQRAFDEFAILLAYSLHATDLPQFVDVCISNMVLSRSDDFLGYSTRATRDIERLAHFS</sequence>
<reference evidence="2 3" key="1">
    <citation type="submission" date="2016-04" db="EMBL/GenBank/DDBJ databases">
        <title>A degradative enzymes factory behind the ericoid mycorrhizal symbiosis.</title>
        <authorList>
            <consortium name="DOE Joint Genome Institute"/>
            <person name="Martino E."/>
            <person name="Morin E."/>
            <person name="Grelet G."/>
            <person name="Kuo A."/>
            <person name="Kohler A."/>
            <person name="Daghino S."/>
            <person name="Barry K."/>
            <person name="Choi C."/>
            <person name="Cichocki N."/>
            <person name="Clum A."/>
            <person name="Copeland A."/>
            <person name="Hainaut M."/>
            <person name="Haridas S."/>
            <person name="Labutti K."/>
            <person name="Lindquist E."/>
            <person name="Lipzen A."/>
            <person name="Khouja H.-R."/>
            <person name="Murat C."/>
            <person name="Ohm R."/>
            <person name="Olson A."/>
            <person name="Spatafora J."/>
            <person name="Veneault-Fourrey C."/>
            <person name="Henrissat B."/>
            <person name="Grigoriev I."/>
            <person name="Martin F."/>
            <person name="Perotto S."/>
        </authorList>
    </citation>
    <scope>NUCLEOTIDE SEQUENCE [LARGE SCALE GENOMIC DNA]</scope>
    <source>
        <strain evidence="2 3">F</strain>
    </source>
</reference>
<dbReference type="InterPro" id="IPR010730">
    <property type="entry name" value="HET"/>
</dbReference>
<dbReference type="AlphaFoldDB" id="A0A2J6R922"/>
<evidence type="ECO:0000313" key="3">
    <source>
        <dbReference type="Proteomes" id="UP000235786"/>
    </source>
</evidence>
<accession>A0A2J6R922</accession>
<dbReference type="InterPro" id="IPR052895">
    <property type="entry name" value="HetReg/Transcr_Mod"/>
</dbReference>
<protein>
    <submittedName>
        <fullName evidence="2">HET-domain-containing protein</fullName>
    </submittedName>
</protein>
<dbReference type="EMBL" id="KZ613953">
    <property type="protein sequence ID" value="PMD35018.1"/>
    <property type="molecule type" value="Genomic_DNA"/>
</dbReference>
<dbReference type="PANTHER" id="PTHR24148">
    <property type="entry name" value="ANKYRIN REPEAT DOMAIN-CONTAINING PROTEIN 39 HOMOLOG-RELATED"/>
    <property type="match status" value="1"/>
</dbReference>
<dbReference type="Proteomes" id="UP000235786">
    <property type="component" value="Unassembled WGS sequence"/>
</dbReference>
<evidence type="ECO:0000259" key="1">
    <source>
        <dbReference type="Pfam" id="PF06985"/>
    </source>
</evidence>
<dbReference type="PANTHER" id="PTHR24148:SF73">
    <property type="entry name" value="HET DOMAIN PROTEIN (AFU_ORTHOLOGUE AFUA_8G01020)"/>
    <property type="match status" value="1"/>
</dbReference>
<gene>
    <name evidence="2" type="ORF">L207DRAFT_517130</name>
</gene>
<name>A0A2J6R922_HYAVF</name>
<dbReference type="OrthoDB" id="3598674at2759"/>
<keyword evidence="3" id="KW-1185">Reference proteome</keyword>
<organism evidence="2 3">
    <name type="scientific">Hyaloscypha variabilis (strain UAMH 11265 / GT02V1 / F)</name>
    <name type="common">Meliniomyces variabilis</name>
    <dbReference type="NCBI Taxonomy" id="1149755"/>
    <lineage>
        <taxon>Eukaryota</taxon>
        <taxon>Fungi</taxon>
        <taxon>Dikarya</taxon>
        <taxon>Ascomycota</taxon>
        <taxon>Pezizomycotina</taxon>
        <taxon>Leotiomycetes</taxon>
        <taxon>Helotiales</taxon>
        <taxon>Hyaloscyphaceae</taxon>
        <taxon>Hyaloscypha</taxon>
        <taxon>Hyaloscypha variabilis</taxon>
    </lineage>
</organism>
<evidence type="ECO:0000313" key="2">
    <source>
        <dbReference type="EMBL" id="PMD35018.1"/>
    </source>
</evidence>
<dbReference type="Pfam" id="PF06985">
    <property type="entry name" value="HET"/>
    <property type="match status" value="1"/>
</dbReference>
<proteinExistence type="predicted"/>
<dbReference type="STRING" id="1149755.A0A2J6R922"/>
<feature type="domain" description="Heterokaryon incompatibility" evidence="1">
    <location>
        <begin position="47"/>
        <end position="206"/>
    </location>
</feature>